<evidence type="ECO:0000313" key="2">
    <source>
        <dbReference type="Proteomes" id="UP000663873"/>
    </source>
</evidence>
<dbReference type="AlphaFoldDB" id="A0A821UKJ5"/>
<name>A0A821UKJ5_9BILA</name>
<feature type="non-terminal residue" evidence="1">
    <location>
        <position position="1"/>
    </location>
</feature>
<sequence length="51" mass="5376">GVGGSSGTNTVEDALSWVENNIPTSIADQALQALDSEEEIANAKLERSKMQ</sequence>
<reference evidence="1" key="1">
    <citation type="submission" date="2021-02" db="EMBL/GenBank/DDBJ databases">
        <authorList>
            <person name="Nowell W R."/>
        </authorList>
    </citation>
    <scope>NUCLEOTIDE SEQUENCE</scope>
</reference>
<dbReference type="Proteomes" id="UP000663873">
    <property type="component" value="Unassembled WGS sequence"/>
</dbReference>
<accession>A0A821UKJ5</accession>
<comment type="caution">
    <text evidence="1">The sequence shown here is derived from an EMBL/GenBank/DDBJ whole genome shotgun (WGS) entry which is preliminary data.</text>
</comment>
<organism evidence="1 2">
    <name type="scientific">Rotaria socialis</name>
    <dbReference type="NCBI Taxonomy" id="392032"/>
    <lineage>
        <taxon>Eukaryota</taxon>
        <taxon>Metazoa</taxon>
        <taxon>Spiralia</taxon>
        <taxon>Gnathifera</taxon>
        <taxon>Rotifera</taxon>
        <taxon>Eurotatoria</taxon>
        <taxon>Bdelloidea</taxon>
        <taxon>Philodinida</taxon>
        <taxon>Philodinidae</taxon>
        <taxon>Rotaria</taxon>
    </lineage>
</organism>
<keyword evidence="2" id="KW-1185">Reference proteome</keyword>
<gene>
    <name evidence="1" type="ORF">UJA718_LOCUS45095</name>
</gene>
<evidence type="ECO:0000313" key="1">
    <source>
        <dbReference type="EMBL" id="CAF4891024.1"/>
    </source>
</evidence>
<protein>
    <submittedName>
        <fullName evidence="1">Uncharacterized protein</fullName>
    </submittedName>
</protein>
<dbReference type="EMBL" id="CAJOBP010073449">
    <property type="protein sequence ID" value="CAF4891024.1"/>
    <property type="molecule type" value="Genomic_DNA"/>
</dbReference>
<proteinExistence type="predicted"/>